<organism evidence="1 2">
    <name type="scientific">Thermococcus profundus</name>
    <dbReference type="NCBI Taxonomy" id="49899"/>
    <lineage>
        <taxon>Archaea</taxon>
        <taxon>Methanobacteriati</taxon>
        <taxon>Methanobacteriota</taxon>
        <taxon>Thermococci</taxon>
        <taxon>Thermococcales</taxon>
        <taxon>Thermococcaceae</taxon>
        <taxon>Thermococcus</taxon>
    </lineage>
</organism>
<dbReference type="EMBL" id="CP014862">
    <property type="protein sequence ID" value="ASJ02215.1"/>
    <property type="molecule type" value="Genomic_DNA"/>
</dbReference>
<dbReference type="AlphaFoldDB" id="A0A2Z2MCC3"/>
<dbReference type="Proteomes" id="UP000250179">
    <property type="component" value="Chromosome"/>
</dbReference>
<gene>
    <name evidence="1" type="ORF">A3L09_02500</name>
</gene>
<keyword evidence="2" id="KW-1185">Reference proteome</keyword>
<dbReference type="KEGG" id="tprf:A3L09_02500"/>
<name>A0A2Z2MCC3_THEPR</name>
<sequence>MKTIAVDEDTWETIKKLKAKLDARSYDEVLRKLIEAWHLVEFDLKTEKVVLDDDEAELIINLIKDREKARERGDTHEKASQEGSL</sequence>
<protein>
    <submittedName>
        <fullName evidence="1">Uncharacterized protein</fullName>
    </submittedName>
</protein>
<dbReference type="GeneID" id="33319245"/>
<dbReference type="RefSeq" id="WP_088857479.1">
    <property type="nucleotide sequence ID" value="NZ_CP014862.1"/>
</dbReference>
<evidence type="ECO:0000313" key="2">
    <source>
        <dbReference type="Proteomes" id="UP000250179"/>
    </source>
</evidence>
<proteinExistence type="predicted"/>
<dbReference type="OrthoDB" id="101914at2157"/>
<reference evidence="1 2" key="1">
    <citation type="submission" date="2016-03" db="EMBL/GenBank/DDBJ databases">
        <title>Complete genome sequence of Thermococcus profundus strain DT5432.</title>
        <authorList>
            <person name="Oger P.M."/>
        </authorList>
    </citation>
    <scope>NUCLEOTIDE SEQUENCE [LARGE SCALE GENOMIC DNA]</scope>
    <source>
        <strain evidence="1 2">DT 5432</strain>
    </source>
</reference>
<accession>A0A2Z2MCC3</accession>
<evidence type="ECO:0000313" key="1">
    <source>
        <dbReference type="EMBL" id="ASJ02215.1"/>
    </source>
</evidence>